<dbReference type="KEGG" id="vg:14477152"/>
<dbReference type="RefSeq" id="YP_007379093.1">
    <property type="nucleotide sequence ID" value="NC_020159.1"/>
</dbReference>
<evidence type="ECO:0000256" key="1">
    <source>
        <dbReference type="SAM" id="MobiDB-lite"/>
    </source>
</evidence>
<accession>L7TIR5</accession>
<feature type="region of interest" description="Disordered" evidence="1">
    <location>
        <begin position="116"/>
        <end position="158"/>
    </location>
</feature>
<gene>
    <name evidence="2" type="primary">14</name>
    <name evidence="2" type="ORF">HSTV2_14</name>
</gene>
<organism evidence="2 3">
    <name type="scientific">Halorubrum sodomense tailed virus 2</name>
    <dbReference type="NCBI Taxonomy" id="1262527"/>
    <lineage>
        <taxon>Viruses</taxon>
        <taxon>Duplodnaviria</taxon>
        <taxon>Heunggongvirae</taxon>
        <taxon>Uroviricota</taxon>
        <taxon>Caudoviricetes</taxon>
        <taxon>Thumleimavirales</taxon>
        <taxon>Hafunaviridae</taxon>
        <taxon>Mincapvirus</taxon>
        <taxon>Mincapvirus eilatense</taxon>
        <taxon>Mincapvirus HSTV2</taxon>
    </lineage>
</organism>
<reference evidence="2 3" key="1">
    <citation type="journal article" date="2013" name="J. Virol.">
        <title>Insights into head-tailed viruses infecting extremely halophilic archaea.</title>
        <authorList>
            <person name="Pietila M.K."/>
            <person name="Laurinmaki P."/>
            <person name="Russell D.A."/>
            <person name="Ko C.C."/>
            <person name="Jacobs-Sera D."/>
            <person name="Butcher S.J."/>
            <person name="Bamford D.H."/>
            <person name="Hendrix R.W."/>
        </authorList>
    </citation>
    <scope>NUCLEOTIDE SEQUENCE [LARGE SCALE GENOMIC DNA]</scope>
</reference>
<dbReference type="Proteomes" id="UP000011138">
    <property type="component" value="Segment"/>
</dbReference>
<proteinExistence type="predicted"/>
<dbReference type="GeneID" id="14477152"/>
<name>L7TIR5_9CAUD</name>
<evidence type="ECO:0000313" key="3">
    <source>
        <dbReference type="Proteomes" id="UP000011138"/>
    </source>
</evidence>
<dbReference type="EMBL" id="KC117376">
    <property type="protein sequence ID" value="AGC34283.1"/>
    <property type="molecule type" value="Genomic_DNA"/>
</dbReference>
<sequence length="158" mass="17885">MASSDADLLPQVRIQTGYSARVLDDDTFSAVMDVARRHIRTRKGIEQEWTEADWYDNEYREEALFWWTCLFAKVATGELDSQTLQVGAVDSRQLLAKEKGEVTTWFRNAERALGAVEPGEQTDSGYGFGIGGPRRDDRRYSYGDNTRSDSEVDTDDVS</sequence>
<feature type="compositionally biased region" description="Basic and acidic residues" evidence="1">
    <location>
        <begin position="133"/>
        <end position="150"/>
    </location>
</feature>
<protein>
    <submittedName>
        <fullName evidence="2">Uncharacterized protein</fullName>
    </submittedName>
</protein>
<keyword evidence="3" id="KW-1185">Reference proteome</keyword>
<dbReference type="OrthoDB" id="14584at10239"/>
<evidence type="ECO:0000313" key="2">
    <source>
        <dbReference type="EMBL" id="AGC34283.1"/>
    </source>
</evidence>